<dbReference type="PANTHER" id="PTHR21432:SF20">
    <property type="entry name" value="ACETYL-COA HYDROLASE"/>
    <property type="match status" value="1"/>
</dbReference>
<dbReference type="Pfam" id="PF13336">
    <property type="entry name" value="AcetylCoA_hyd_C"/>
    <property type="match status" value="1"/>
</dbReference>
<evidence type="ECO:0000313" key="2">
    <source>
        <dbReference type="EMBL" id="ATE80580.1"/>
    </source>
</evidence>
<dbReference type="GO" id="GO:0006083">
    <property type="term" value="P:acetate metabolic process"/>
    <property type="evidence" value="ECO:0007669"/>
    <property type="project" value="InterPro"/>
</dbReference>
<dbReference type="SUPFAM" id="SSF100950">
    <property type="entry name" value="NagB/RpiA/CoA transferase-like"/>
    <property type="match status" value="2"/>
</dbReference>
<dbReference type="InterPro" id="IPR046433">
    <property type="entry name" value="ActCoA_hydro"/>
</dbReference>
<dbReference type="GO" id="GO:0008775">
    <property type="term" value="F:acetate CoA-transferase activity"/>
    <property type="evidence" value="ECO:0007669"/>
    <property type="project" value="InterPro"/>
</dbReference>
<dbReference type="InterPro" id="IPR026888">
    <property type="entry name" value="AcetylCoA_hyd_C"/>
</dbReference>
<name>A0AB33EKM2_9PSED</name>
<protein>
    <recommendedName>
        <fullName evidence="1">Acetyl-CoA hydrolase/transferase C-terminal domain-containing protein</fullName>
    </recommendedName>
</protein>
<proteinExistence type="predicted"/>
<dbReference type="EMBL" id="CP023466">
    <property type="protein sequence ID" value="ATE80580.1"/>
    <property type="molecule type" value="Genomic_DNA"/>
</dbReference>
<dbReference type="InterPro" id="IPR038460">
    <property type="entry name" value="AcetylCoA_hyd_C_sf"/>
</dbReference>
<organism evidence="2 3">
    <name type="scientific">Pseudomonas frederiksbergensis</name>
    <dbReference type="NCBI Taxonomy" id="104087"/>
    <lineage>
        <taxon>Bacteria</taxon>
        <taxon>Pseudomonadati</taxon>
        <taxon>Pseudomonadota</taxon>
        <taxon>Gammaproteobacteria</taxon>
        <taxon>Pseudomonadales</taxon>
        <taxon>Pseudomonadaceae</taxon>
        <taxon>Pseudomonas</taxon>
    </lineage>
</organism>
<reference evidence="2 3" key="1">
    <citation type="submission" date="2017-09" db="EMBL/GenBank/DDBJ databases">
        <title>Complete Genome sequence of Lysobacter capsici KNU-15.</title>
        <authorList>
            <person name="Kim M.-C."/>
            <person name="Yi H."/>
            <person name="Lee D.-W."/>
            <person name="Shin J.-H."/>
        </authorList>
    </citation>
    <scope>NUCLEOTIDE SEQUENCE [LARGE SCALE GENOMIC DNA]</scope>
    <source>
        <strain evidence="2 3">KNU-15</strain>
    </source>
</reference>
<dbReference type="Gene3D" id="3.30.750.70">
    <property type="entry name" value="4-hydroxybutyrate coenzyme like domains"/>
    <property type="match status" value="1"/>
</dbReference>
<dbReference type="InterPro" id="IPR037171">
    <property type="entry name" value="NagB/RpiA_transferase-like"/>
</dbReference>
<dbReference type="PANTHER" id="PTHR21432">
    <property type="entry name" value="ACETYL-COA HYDROLASE-RELATED"/>
    <property type="match status" value="1"/>
</dbReference>
<evidence type="ECO:0000313" key="3">
    <source>
        <dbReference type="Proteomes" id="UP000218385"/>
    </source>
</evidence>
<sequence>MPSLIRPDEWVFVPGSSGAPLAFMDQLLHDPEFTRNARLLTSYVPGINALDLAGLHPTGQVTGLFMQPELAVAQREGRFRALPISYAGFVRHITEQVDIDLAVIQLSPPDENGMCSLGPSVEFTPTVLRKARRRLGLINSQTPIVRGSYTVPFDSLDYVCEVDTPLPIYDVPADSGTEAIARHIAPLIEDGAVLQTGLGKVPTALMSMLCSRRGLKLHSGMLSDGLLELAAAGALDMNYLHTSCVLVGSRAFYEKVRDFHPLRVVGCDISHDPVLLAKLDHFVTVNSALEVDLFGQCNLEMTRGAAISGCGGAPDFARAGRMSRGGCSIIALHATHKRGSRIVPMLGPQTVTTLSRVDVDFVVTEYGVARLKGASVHERAEALIQVAAPEYRSDLQDAWRAIANRL</sequence>
<dbReference type="Gene3D" id="3.40.1080.10">
    <property type="entry name" value="Glutaconate Coenzyme A-transferase"/>
    <property type="match status" value="1"/>
</dbReference>
<dbReference type="Proteomes" id="UP000218385">
    <property type="component" value="Chromosome"/>
</dbReference>
<accession>A0AB33EKM2</accession>
<gene>
    <name evidence="2" type="ORF">CNN82_17925</name>
</gene>
<feature type="domain" description="Acetyl-CoA hydrolase/transferase C-terminal" evidence="1">
    <location>
        <begin position="248"/>
        <end position="397"/>
    </location>
</feature>
<dbReference type="AlphaFoldDB" id="A0AB33EKM2"/>
<dbReference type="Gene3D" id="3.40.1080.20">
    <property type="entry name" value="Acetyl-CoA hydrolase/transferase C-terminal domain"/>
    <property type="match status" value="1"/>
</dbReference>
<evidence type="ECO:0000259" key="1">
    <source>
        <dbReference type="Pfam" id="PF13336"/>
    </source>
</evidence>